<dbReference type="EMBL" id="JAWQEG010001573">
    <property type="protein sequence ID" value="KAK3878219.1"/>
    <property type="molecule type" value="Genomic_DNA"/>
</dbReference>
<proteinExistence type="predicted"/>
<reference evidence="2" key="1">
    <citation type="submission" date="2023-10" db="EMBL/GenBank/DDBJ databases">
        <title>Genome assemblies of two species of porcelain crab, Petrolisthes cinctipes and Petrolisthes manimaculis (Anomura: Porcellanidae).</title>
        <authorList>
            <person name="Angst P."/>
        </authorList>
    </citation>
    <scope>NUCLEOTIDE SEQUENCE</scope>
    <source>
        <strain evidence="2">PB745_01</strain>
        <tissue evidence="2">Gill</tissue>
    </source>
</reference>
<evidence type="ECO:0000313" key="3">
    <source>
        <dbReference type="Proteomes" id="UP001286313"/>
    </source>
</evidence>
<feature type="transmembrane region" description="Helical" evidence="1">
    <location>
        <begin position="24"/>
        <end position="43"/>
    </location>
</feature>
<evidence type="ECO:0008006" key="4">
    <source>
        <dbReference type="Google" id="ProtNLM"/>
    </source>
</evidence>
<dbReference type="GO" id="GO:0005615">
    <property type="term" value="C:extracellular space"/>
    <property type="evidence" value="ECO:0007669"/>
    <property type="project" value="TreeGrafter"/>
</dbReference>
<feature type="transmembrane region" description="Helical" evidence="1">
    <location>
        <begin position="88"/>
        <end position="108"/>
    </location>
</feature>
<keyword evidence="3" id="KW-1185">Reference proteome</keyword>
<sequence length="414" mass="46624">MSVSIAGVCSRALPVKSGVPQGSVLGPVLFLIFVNHLCSNISFAKSSNSVNRPNCGHWRDHRFKMSFDTYAILPTHIKSRRIQPGKRTILVCVLLSLMLLVAQLLRALQLDHPLKLTNVNLMQSLSSLNEEVELPTCVKMHLGPEHNGIEGHHYYHSQSSCQHLPSPRGLCSIVHKLFFTDKPPNCQHQHQVQFCSRKGDGVVCSSPQECTNLQHHYVDVQERLGDVQMRILKDNENRLVTLVDLHGMLLQLMGEKERYDIDKNFINKFVIPGGLLSSISPSRTCNNLPLLQPNLCICKNFETSVEPNESHKVLSDFGLGVLNNLILKRRRQSGSKGFGNCKPIQIVKIRKVHETHISADLTQYKLDLVVRGAQIKEKDNVQEILFLILEVGSTENALRLVSYERMNMYAFSAN</sequence>
<dbReference type="PANTHER" id="PTHR10974">
    <property type="entry name" value="FI08016P-RELATED"/>
    <property type="match status" value="1"/>
</dbReference>
<accession>A0AAE1FPQ8</accession>
<name>A0AAE1FPQ8_PETCI</name>
<dbReference type="Proteomes" id="UP001286313">
    <property type="component" value="Unassembled WGS sequence"/>
</dbReference>
<dbReference type="AlphaFoldDB" id="A0AAE1FPQ8"/>
<evidence type="ECO:0000313" key="2">
    <source>
        <dbReference type="EMBL" id="KAK3878219.1"/>
    </source>
</evidence>
<dbReference type="PANTHER" id="PTHR10974:SF39">
    <property type="entry name" value="E2F TRANSCRIPTION FACTOR CC-MB DOMAIN-CONTAINING PROTEIN"/>
    <property type="match status" value="1"/>
</dbReference>
<keyword evidence="1" id="KW-0812">Transmembrane</keyword>
<keyword evidence="1" id="KW-0472">Membrane</keyword>
<organism evidence="2 3">
    <name type="scientific">Petrolisthes cinctipes</name>
    <name type="common">Flat porcelain crab</name>
    <dbReference type="NCBI Taxonomy" id="88211"/>
    <lineage>
        <taxon>Eukaryota</taxon>
        <taxon>Metazoa</taxon>
        <taxon>Ecdysozoa</taxon>
        <taxon>Arthropoda</taxon>
        <taxon>Crustacea</taxon>
        <taxon>Multicrustacea</taxon>
        <taxon>Malacostraca</taxon>
        <taxon>Eumalacostraca</taxon>
        <taxon>Eucarida</taxon>
        <taxon>Decapoda</taxon>
        <taxon>Pleocyemata</taxon>
        <taxon>Anomura</taxon>
        <taxon>Galatheoidea</taxon>
        <taxon>Porcellanidae</taxon>
        <taxon>Petrolisthes</taxon>
    </lineage>
</organism>
<dbReference type="InterPro" id="IPR004245">
    <property type="entry name" value="DUF229"/>
</dbReference>
<evidence type="ECO:0000256" key="1">
    <source>
        <dbReference type="SAM" id="Phobius"/>
    </source>
</evidence>
<comment type="caution">
    <text evidence="2">The sequence shown here is derived from an EMBL/GenBank/DDBJ whole genome shotgun (WGS) entry which is preliminary data.</text>
</comment>
<protein>
    <recommendedName>
        <fullName evidence="4">Reverse transcriptase domain-containing protein</fullName>
    </recommendedName>
</protein>
<gene>
    <name evidence="2" type="ORF">Pcinc_017130</name>
</gene>
<keyword evidence="1" id="KW-1133">Transmembrane helix</keyword>